<protein>
    <submittedName>
        <fullName evidence="1">Uncharacterized protein</fullName>
    </submittedName>
</protein>
<dbReference type="Proteomes" id="UP001597076">
    <property type="component" value="Unassembled WGS sequence"/>
</dbReference>
<organism evidence="1 2">
    <name type="scientific">Haloarchaeobius amylolyticus</name>
    <dbReference type="NCBI Taxonomy" id="1198296"/>
    <lineage>
        <taxon>Archaea</taxon>
        <taxon>Methanobacteriati</taxon>
        <taxon>Methanobacteriota</taxon>
        <taxon>Stenosarchaea group</taxon>
        <taxon>Halobacteria</taxon>
        <taxon>Halobacteriales</taxon>
        <taxon>Halorubellaceae</taxon>
        <taxon>Haloarchaeobius</taxon>
    </lineage>
</organism>
<evidence type="ECO:0000313" key="1">
    <source>
        <dbReference type="EMBL" id="MFD1563265.1"/>
    </source>
</evidence>
<accession>A0ABD6BF79</accession>
<gene>
    <name evidence="1" type="ORF">ACFR99_06865</name>
</gene>
<evidence type="ECO:0000313" key="2">
    <source>
        <dbReference type="Proteomes" id="UP001597076"/>
    </source>
</evidence>
<dbReference type="AlphaFoldDB" id="A0ABD6BF79"/>
<comment type="caution">
    <text evidence="1">The sequence shown here is derived from an EMBL/GenBank/DDBJ whole genome shotgun (WGS) entry which is preliminary data.</text>
</comment>
<sequence>MLDHRIVLTTEADVRDVDPRTIVDGALNSVPVPSMDS</sequence>
<reference evidence="1 2" key="1">
    <citation type="journal article" date="2019" name="Int. J. Syst. Evol. Microbiol.">
        <title>The Global Catalogue of Microorganisms (GCM) 10K type strain sequencing project: providing services to taxonomists for standard genome sequencing and annotation.</title>
        <authorList>
            <consortium name="The Broad Institute Genomics Platform"/>
            <consortium name="The Broad Institute Genome Sequencing Center for Infectious Disease"/>
            <person name="Wu L."/>
            <person name="Ma J."/>
        </authorList>
    </citation>
    <scope>NUCLEOTIDE SEQUENCE [LARGE SCALE GENOMIC DNA]</scope>
    <source>
        <strain evidence="1 2">CGMCC 1.12230</strain>
    </source>
</reference>
<dbReference type="RefSeq" id="WP_390285667.1">
    <property type="nucleotide sequence ID" value="NZ_JBHUDI010000004.1"/>
</dbReference>
<name>A0ABD6BF79_9EURY</name>
<proteinExistence type="predicted"/>
<keyword evidence="2" id="KW-1185">Reference proteome</keyword>
<dbReference type="EMBL" id="JBHUDI010000004">
    <property type="protein sequence ID" value="MFD1563265.1"/>
    <property type="molecule type" value="Genomic_DNA"/>
</dbReference>